<name>A0A6J4KCS9_9SPHI</name>
<reference evidence="2" key="1">
    <citation type="submission" date="2020-02" db="EMBL/GenBank/DDBJ databases">
        <authorList>
            <person name="Meier V. D."/>
        </authorList>
    </citation>
    <scope>NUCLEOTIDE SEQUENCE</scope>
    <source>
        <strain evidence="2">AVDCRST_MAG56</strain>
    </source>
</reference>
<proteinExistence type="predicted"/>
<feature type="transmembrane region" description="Helical" evidence="1">
    <location>
        <begin position="35"/>
        <end position="54"/>
    </location>
</feature>
<evidence type="ECO:0000256" key="1">
    <source>
        <dbReference type="SAM" id="Phobius"/>
    </source>
</evidence>
<keyword evidence="1" id="KW-0472">Membrane</keyword>
<dbReference type="AlphaFoldDB" id="A0A6J4KCS9"/>
<gene>
    <name evidence="2" type="ORF">AVDCRST_MAG56-5454</name>
</gene>
<protein>
    <submittedName>
        <fullName evidence="2">Uncharacterized protein</fullName>
    </submittedName>
</protein>
<dbReference type="EMBL" id="CADCTQ010000452">
    <property type="protein sequence ID" value="CAA9301383.1"/>
    <property type="molecule type" value="Genomic_DNA"/>
</dbReference>
<evidence type="ECO:0000313" key="2">
    <source>
        <dbReference type="EMBL" id="CAA9301383.1"/>
    </source>
</evidence>
<keyword evidence="1" id="KW-0812">Transmembrane</keyword>
<organism evidence="2">
    <name type="scientific">uncultured Cytophagales bacterium</name>
    <dbReference type="NCBI Taxonomy" id="158755"/>
    <lineage>
        <taxon>Bacteria</taxon>
        <taxon>Pseudomonadati</taxon>
        <taxon>Bacteroidota</taxon>
        <taxon>Sphingobacteriia</taxon>
        <taxon>Sphingobacteriales</taxon>
        <taxon>environmental samples</taxon>
    </lineage>
</organism>
<keyword evidence="1" id="KW-1133">Transmembrane helix</keyword>
<accession>A0A6J4KCS9</accession>
<sequence length="61" mass="7210">MRADYAAGRLKDATRFRYYLKALPTITPFDRVSDIFLRNFFLCFFPTGILAIIMRKHPRPV</sequence>